<evidence type="ECO:0000256" key="5">
    <source>
        <dbReference type="ARBA" id="ARBA00023187"/>
    </source>
</evidence>
<dbReference type="PROSITE" id="PS51450">
    <property type="entry name" value="LRR"/>
    <property type="match status" value="2"/>
</dbReference>
<dbReference type="SUPFAM" id="SSF68906">
    <property type="entry name" value="SAP domain"/>
    <property type="match status" value="1"/>
</dbReference>
<dbReference type="GO" id="GO:0005681">
    <property type="term" value="C:spliceosomal complex"/>
    <property type="evidence" value="ECO:0007669"/>
    <property type="project" value="UniProtKB-KW"/>
</dbReference>
<keyword evidence="4" id="KW-0677">Repeat</keyword>
<dbReference type="Gene3D" id="3.80.10.10">
    <property type="entry name" value="Ribonuclease Inhibitor"/>
    <property type="match status" value="1"/>
</dbReference>
<keyword evidence="2" id="KW-0433">Leucine-rich repeat</keyword>
<comment type="similarity">
    <text evidence="7">Belongs to the U2 small nuclear ribonucleoprotein A family.</text>
</comment>
<keyword evidence="6" id="KW-0539">Nucleus</keyword>
<dbReference type="RefSeq" id="XP_009831170.1">
    <property type="nucleotide sequence ID" value="XM_009832868.1"/>
</dbReference>
<dbReference type="OrthoDB" id="433501at2759"/>
<feature type="region of interest" description="Disordered" evidence="8">
    <location>
        <begin position="181"/>
        <end position="205"/>
    </location>
</feature>
<evidence type="ECO:0000256" key="8">
    <source>
        <dbReference type="SAM" id="MobiDB-lite"/>
    </source>
</evidence>
<evidence type="ECO:0000313" key="10">
    <source>
        <dbReference type="EMBL" id="ETV79329.1"/>
    </source>
</evidence>
<organism evidence="10">
    <name type="scientific">Aphanomyces astaci</name>
    <name type="common">Crayfish plague agent</name>
    <dbReference type="NCBI Taxonomy" id="112090"/>
    <lineage>
        <taxon>Eukaryota</taxon>
        <taxon>Sar</taxon>
        <taxon>Stramenopiles</taxon>
        <taxon>Oomycota</taxon>
        <taxon>Saprolegniomycetes</taxon>
        <taxon>Saprolegniales</taxon>
        <taxon>Verrucalvaceae</taxon>
        <taxon>Aphanomyces</taxon>
    </lineage>
</organism>
<protein>
    <recommendedName>
        <fullName evidence="9">SAP domain-containing protein</fullName>
    </recommendedName>
</protein>
<gene>
    <name evidence="10" type="ORF">H257_07366</name>
</gene>
<name>W4GJX4_APHAT</name>
<keyword evidence="5" id="KW-0508">mRNA splicing</keyword>
<dbReference type="Gene3D" id="1.10.720.30">
    <property type="entry name" value="SAP domain"/>
    <property type="match status" value="1"/>
</dbReference>
<accession>W4GJX4</accession>
<evidence type="ECO:0000256" key="7">
    <source>
        <dbReference type="ARBA" id="ARBA00024196"/>
    </source>
</evidence>
<dbReference type="Pfam" id="PF02037">
    <property type="entry name" value="SAP"/>
    <property type="match status" value="1"/>
</dbReference>
<keyword evidence="3" id="KW-0747">Spliceosome</keyword>
<evidence type="ECO:0000256" key="2">
    <source>
        <dbReference type="ARBA" id="ARBA00022614"/>
    </source>
</evidence>
<reference evidence="10" key="1">
    <citation type="submission" date="2013-12" db="EMBL/GenBank/DDBJ databases">
        <title>The Genome Sequence of Aphanomyces astaci APO3.</title>
        <authorList>
            <consortium name="The Broad Institute Genomics Platform"/>
            <person name="Russ C."/>
            <person name="Tyler B."/>
            <person name="van West P."/>
            <person name="Dieguez-Uribeondo J."/>
            <person name="Young S.K."/>
            <person name="Zeng Q."/>
            <person name="Gargeya S."/>
            <person name="Fitzgerald M."/>
            <person name="Abouelleil A."/>
            <person name="Alvarado L."/>
            <person name="Chapman S.B."/>
            <person name="Gainer-Dewar J."/>
            <person name="Goldberg J."/>
            <person name="Griggs A."/>
            <person name="Gujja S."/>
            <person name="Hansen M."/>
            <person name="Howarth C."/>
            <person name="Imamovic A."/>
            <person name="Ireland A."/>
            <person name="Larimer J."/>
            <person name="McCowan C."/>
            <person name="Murphy C."/>
            <person name="Pearson M."/>
            <person name="Poon T.W."/>
            <person name="Priest M."/>
            <person name="Roberts A."/>
            <person name="Saif S."/>
            <person name="Shea T."/>
            <person name="Sykes S."/>
            <person name="Wortman J."/>
            <person name="Nusbaum C."/>
            <person name="Birren B."/>
        </authorList>
    </citation>
    <scope>NUCLEOTIDE SEQUENCE [LARGE SCALE GENOMIC DNA]</scope>
    <source>
        <strain evidence="10">APO3</strain>
    </source>
</reference>
<dbReference type="InterPro" id="IPR003034">
    <property type="entry name" value="SAP_dom"/>
</dbReference>
<dbReference type="InterPro" id="IPR044640">
    <property type="entry name" value="RU2A"/>
</dbReference>
<dbReference type="InterPro" id="IPR036361">
    <property type="entry name" value="SAP_dom_sf"/>
</dbReference>
<dbReference type="InterPro" id="IPR003603">
    <property type="entry name" value="U2A'_phosphoprotein32A_C"/>
</dbReference>
<dbReference type="InterPro" id="IPR001611">
    <property type="entry name" value="Leu-rich_rpt"/>
</dbReference>
<dbReference type="SMART" id="SM00513">
    <property type="entry name" value="SAP"/>
    <property type="match status" value="1"/>
</dbReference>
<dbReference type="SUPFAM" id="SSF52058">
    <property type="entry name" value="L domain-like"/>
    <property type="match status" value="1"/>
</dbReference>
<dbReference type="PROSITE" id="PS50800">
    <property type="entry name" value="SAP"/>
    <property type="match status" value="1"/>
</dbReference>
<comment type="subcellular location">
    <subcellularLocation>
        <location evidence="1">Nucleus</location>
    </subcellularLocation>
</comment>
<dbReference type="PANTHER" id="PTHR10552:SF6">
    <property type="entry name" value="U2 SMALL NUCLEAR RIBONUCLEOPROTEIN A"/>
    <property type="match status" value="1"/>
</dbReference>
<dbReference type="GO" id="GO:0000398">
    <property type="term" value="P:mRNA splicing, via spliceosome"/>
    <property type="evidence" value="ECO:0007669"/>
    <property type="project" value="InterPro"/>
</dbReference>
<dbReference type="SMART" id="SM00446">
    <property type="entry name" value="LRRcap"/>
    <property type="match status" value="1"/>
</dbReference>
<sequence length="409" mass="44464">MRLTAELILSARAHINPLRERELDLRGYKIPVLENLGATKDGFDCLDLSDNEIKKLENFPRLKRLRMLLLHNNKVHRIQDNLAESIPNLSVLLLTNNSIANLTDVDTLRCFEHLDILSLPHTLSLVGNPVARKSYYREYVIHTLPHLRVLDFKKIRPVEREEAVRLFNSLAGKKIVEGATADDSTHTNDAVALPASPPAAPAGRPTLTQLKNAIAQATSLDEVNRLETQIKALSPPRHDQSPPPATSSPPRVVVTAPSAPVSTTSPRNQAAPLSPTKKEAAVVQSPPRKKAAADATPIHPVIAPTVVSPKHEVKHEKTPVPAVPSPKQSPRKAAAMPAHAPSEDMEVDQAPPAAVQTPVKSPASKRAKAASTPASSMKVIELREELKRRGLPTKGNKAELVARLESANE</sequence>
<evidence type="ECO:0000259" key="9">
    <source>
        <dbReference type="PROSITE" id="PS50800"/>
    </source>
</evidence>
<dbReference type="PANTHER" id="PTHR10552">
    <property type="entry name" value="U2 SMALL NUCLEAR RIBONUCLEOPROTEIN A"/>
    <property type="match status" value="1"/>
</dbReference>
<evidence type="ECO:0000256" key="4">
    <source>
        <dbReference type="ARBA" id="ARBA00022737"/>
    </source>
</evidence>
<dbReference type="EMBL" id="KI913128">
    <property type="protein sequence ID" value="ETV79329.1"/>
    <property type="molecule type" value="Genomic_DNA"/>
</dbReference>
<dbReference type="VEuPathDB" id="FungiDB:H257_07366"/>
<dbReference type="GeneID" id="20809362"/>
<dbReference type="InterPro" id="IPR032675">
    <property type="entry name" value="LRR_dom_sf"/>
</dbReference>
<dbReference type="FunFam" id="3.80.10.10:FF:000026">
    <property type="entry name" value="U2 small nuclear ribonucleoprotein A"/>
    <property type="match status" value="1"/>
</dbReference>
<dbReference type="AlphaFoldDB" id="W4GJX4"/>
<feature type="domain" description="SAP" evidence="9">
    <location>
        <begin position="374"/>
        <end position="408"/>
    </location>
</feature>
<evidence type="ECO:0000256" key="6">
    <source>
        <dbReference type="ARBA" id="ARBA00023242"/>
    </source>
</evidence>
<dbReference type="Pfam" id="PF14580">
    <property type="entry name" value="LRR_9"/>
    <property type="match status" value="1"/>
</dbReference>
<keyword evidence="3" id="KW-0507">mRNA processing</keyword>
<dbReference type="GO" id="GO:0030620">
    <property type="term" value="F:U2 snRNA binding"/>
    <property type="evidence" value="ECO:0007669"/>
    <property type="project" value="InterPro"/>
</dbReference>
<feature type="compositionally biased region" description="Basic and acidic residues" evidence="8">
    <location>
        <begin position="309"/>
        <end position="318"/>
    </location>
</feature>
<dbReference type="STRING" id="112090.W4GJX4"/>
<evidence type="ECO:0000256" key="1">
    <source>
        <dbReference type="ARBA" id="ARBA00004123"/>
    </source>
</evidence>
<feature type="region of interest" description="Disordered" evidence="8">
    <location>
        <begin position="233"/>
        <end position="376"/>
    </location>
</feature>
<evidence type="ECO:0000256" key="3">
    <source>
        <dbReference type="ARBA" id="ARBA00022728"/>
    </source>
</evidence>
<proteinExistence type="inferred from homology"/>